<dbReference type="Proteomes" id="UP001595916">
    <property type="component" value="Unassembled WGS sequence"/>
</dbReference>
<dbReference type="Gene3D" id="1.10.150.870">
    <property type="match status" value="1"/>
</dbReference>
<dbReference type="InterPro" id="IPR004805">
    <property type="entry name" value="DnaE2/DnaE/PolC"/>
</dbReference>
<dbReference type="Pfam" id="PF02811">
    <property type="entry name" value="PHP"/>
    <property type="match status" value="1"/>
</dbReference>
<dbReference type="PANTHER" id="PTHR32294:SF0">
    <property type="entry name" value="DNA POLYMERASE III SUBUNIT ALPHA"/>
    <property type="match status" value="1"/>
</dbReference>
<evidence type="ECO:0000259" key="11">
    <source>
        <dbReference type="SMART" id="SM00481"/>
    </source>
</evidence>
<evidence type="ECO:0000256" key="1">
    <source>
        <dbReference type="ARBA" id="ARBA00004496"/>
    </source>
</evidence>
<comment type="similarity">
    <text evidence="2">Belongs to the DNA polymerase type-C family. DnaE subfamily.</text>
</comment>
<comment type="caution">
    <text evidence="12">The sequence shown here is derived from an EMBL/GenBank/DDBJ whole genome shotgun (WGS) entry which is preliminary data.</text>
</comment>
<dbReference type="Pfam" id="PF14579">
    <property type="entry name" value="HHH_6"/>
    <property type="match status" value="1"/>
</dbReference>
<comment type="subcellular location">
    <subcellularLocation>
        <location evidence="1">Cytoplasm</location>
    </subcellularLocation>
</comment>
<evidence type="ECO:0000256" key="10">
    <source>
        <dbReference type="ARBA" id="ARBA00049244"/>
    </source>
</evidence>
<dbReference type="InterPro" id="IPR029460">
    <property type="entry name" value="DNAPol_HHH"/>
</dbReference>
<dbReference type="NCBIfam" id="NF005298">
    <property type="entry name" value="PRK06826.1"/>
    <property type="match status" value="1"/>
</dbReference>
<gene>
    <name evidence="12" type="ORF">ACFO4R_04465</name>
</gene>
<dbReference type="CDD" id="cd12113">
    <property type="entry name" value="PHP_PolIIIA_DnaE3"/>
    <property type="match status" value="1"/>
</dbReference>
<dbReference type="Pfam" id="PF07733">
    <property type="entry name" value="DNA_pol3_alpha"/>
    <property type="match status" value="1"/>
</dbReference>
<dbReference type="InterPro" id="IPR011708">
    <property type="entry name" value="DNA_pol3_alpha_NTPase_dom"/>
</dbReference>
<dbReference type="NCBIfam" id="TIGR00594">
    <property type="entry name" value="polc"/>
    <property type="match status" value="1"/>
</dbReference>
<dbReference type="EC" id="2.7.7.7" evidence="3"/>
<keyword evidence="7" id="KW-0235">DNA replication</keyword>
<keyword evidence="13" id="KW-1185">Reference proteome</keyword>
<dbReference type="EMBL" id="JBHSHL010000014">
    <property type="protein sequence ID" value="MFC4804329.1"/>
    <property type="molecule type" value="Genomic_DNA"/>
</dbReference>
<dbReference type="InterPro" id="IPR041931">
    <property type="entry name" value="DNA_pol3_alpha_thumb_dom"/>
</dbReference>
<evidence type="ECO:0000256" key="5">
    <source>
        <dbReference type="ARBA" id="ARBA00022679"/>
    </source>
</evidence>
<protein>
    <recommendedName>
        <fullName evidence="4">DNA polymerase III subunit alpha</fullName>
        <ecNumber evidence="3">2.7.7.7</ecNumber>
    </recommendedName>
</protein>
<evidence type="ECO:0000256" key="2">
    <source>
        <dbReference type="ARBA" id="ARBA00009496"/>
    </source>
</evidence>
<dbReference type="InterPro" id="IPR004365">
    <property type="entry name" value="NA-bd_OB_tRNA"/>
</dbReference>
<dbReference type="SMART" id="SM00481">
    <property type="entry name" value="POLIIIAc"/>
    <property type="match status" value="1"/>
</dbReference>
<dbReference type="SUPFAM" id="SSF89550">
    <property type="entry name" value="PHP domain-like"/>
    <property type="match status" value="1"/>
</dbReference>
<dbReference type="Gene3D" id="3.20.20.140">
    <property type="entry name" value="Metal-dependent hydrolases"/>
    <property type="match status" value="1"/>
</dbReference>
<dbReference type="InterPro" id="IPR016195">
    <property type="entry name" value="Pol/histidinol_Pase-like"/>
</dbReference>
<feature type="domain" description="Polymerase/histidinol phosphatase N-terminal" evidence="11">
    <location>
        <begin position="6"/>
        <end position="73"/>
    </location>
</feature>
<sequence length="1152" mass="132428">MNRKFTHLHLHTPYSLLDGFAKMEDLVLKAKEDGMDAVAITDHGVMFGVVDFYRIAKKHGVKPIIGCEVYVAARTRHDKEPMDKSSYHLVLLAENDSGYQNLIRLVSLSFTEGYYYKPRVDIQALQEHCEGLIALSACLGGEVQQKLLKDRYEEAMESAKKYRDIFGEGNFFLELQDHGIPEQSIVNNRLRQLSKESGIPLVATNDVHYVNREDAKTHEILLCIQMGKTLKDEGRMEFETNEFYFKTTDEMYKLFPEDQEALYNTHLISERCDVTFNFDVIHLPQYISEYDCSNKELFDKICMEGLKKRYPNITEEIRSRFEYEKSVIETMGYVEYFLIVWDFIRYAKKNRIIVGPGRGSAAGSIISYCLDITDVDPIAYNLLFERFLNPERVSMPDIDIDFCYERREEVIDYVKKKYGEDHVAQIITFGTLGARAAIRDVGRVLGMSYADVDKVAKEVPFSLGMTIDTALKMNPSLKKMYENDPRIRELIDFSKGIEGLPRHASTHAAGIVISKDKLDEHVPLYMHQNSVATQFPMSTLESLGLLKMDFLGLRTLTVIQKTLRTIEKVYHTKLDFSKIPMNDPKVYELLSSGNTLGIFQLESSGMRSFLKEFRPESFEDIVAGISLYRPGPMESIPAYIKNKNGAKINYLHPKLEPILRVTNGIMIYQEQVMQIVRELGGYSYARADLVRKAMSKKQMDIMEEEREYFVNGKIDENGEILISGCIRKGIDSSTANKIYDEMIDFAKYAFNKSHAACYGVLAYQTAYLKTFYPVAFMASLMTSVMGRTEKVVEYIRECHTLKIEVLNPDINRSKNYFSVEEDKIRFALSSLKNIGENVVLCIVKEIEENGHFVSLHDFIRRLPQPVASKRVIETLIKSGSFDSLHSNRAQLLANYEEISDRVHSRSKQTIAGQVSLFETEGDQSSSFQDDFDFKVSDFSIKEKLSMEKDVIGLYISGHPLEEYKEVIEKYSKTTILDLLHLRDEKLQTGDFSEFKTILSGIIQSKSIKYTRNNRLMAFLSLEDLTSSLEVVVFPNIVERYLDLLNEDEPVIVYGTVQFKEDEDPKILADKIESLKEKRFKKLYIQICEDSNLKEIKYLIKKYPGKDTVIFFDKLKQRAFELESYKHISADPLVLKRLAEVAGKDNIKIKEPS</sequence>
<evidence type="ECO:0000256" key="4">
    <source>
        <dbReference type="ARBA" id="ARBA00019114"/>
    </source>
</evidence>
<dbReference type="NCBIfam" id="NF004226">
    <property type="entry name" value="PRK05673.1"/>
    <property type="match status" value="1"/>
</dbReference>
<evidence type="ECO:0000313" key="12">
    <source>
        <dbReference type="EMBL" id="MFC4804329.1"/>
    </source>
</evidence>
<evidence type="ECO:0000256" key="3">
    <source>
        <dbReference type="ARBA" id="ARBA00012417"/>
    </source>
</evidence>
<evidence type="ECO:0000313" key="13">
    <source>
        <dbReference type="Proteomes" id="UP001595916"/>
    </source>
</evidence>
<dbReference type="InterPro" id="IPR003141">
    <property type="entry name" value="Pol/His_phosphatase_N"/>
</dbReference>
<name>A0ABV9QNP1_9FIRM</name>
<evidence type="ECO:0000256" key="8">
    <source>
        <dbReference type="ARBA" id="ARBA00022932"/>
    </source>
</evidence>
<organism evidence="12 13">
    <name type="scientific">Filifactor villosus</name>
    <dbReference type="NCBI Taxonomy" id="29374"/>
    <lineage>
        <taxon>Bacteria</taxon>
        <taxon>Bacillati</taxon>
        <taxon>Bacillota</taxon>
        <taxon>Clostridia</taxon>
        <taxon>Peptostreptococcales</taxon>
        <taxon>Filifactoraceae</taxon>
        <taxon>Filifactor</taxon>
    </lineage>
</organism>
<comment type="catalytic activity">
    <reaction evidence="10">
        <text>DNA(n) + a 2'-deoxyribonucleoside 5'-triphosphate = DNA(n+1) + diphosphate</text>
        <dbReference type="Rhea" id="RHEA:22508"/>
        <dbReference type="Rhea" id="RHEA-COMP:17339"/>
        <dbReference type="Rhea" id="RHEA-COMP:17340"/>
        <dbReference type="ChEBI" id="CHEBI:33019"/>
        <dbReference type="ChEBI" id="CHEBI:61560"/>
        <dbReference type="ChEBI" id="CHEBI:173112"/>
        <dbReference type="EC" id="2.7.7.7"/>
    </reaction>
</comment>
<dbReference type="InterPro" id="IPR004013">
    <property type="entry name" value="PHP_dom"/>
</dbReference>
<dbReference type="CDD" id="cd04485">
    <property type="entry name" value="DnaE_OBF"/>
    <property type="match status" value="1"/>
</dbReference>
<dbReference type="PANTHER" id="PTHR32294">
    <property type="entry name" value="DNA POLYMERASE III SUBUNIT ALPHA"/>
    <property type="match status" value="1"/>
</dbReference>
<dbReference type="Pfam" id="PF17657">
    <property type="entry name" value="DNA_pol3_finger"/>
    <property type="match status" value="1"/>
</dbReference>
<keyword evidence="6 12" id="KW-0548">Nucleotidyltransferase</keyword>
<dbReference type="GO" id="GO:0003887">
    <property type="term" value="F:DNA-directed DNA polymerase activity"/>
    <property type="evidence" value="ECO:0007669"/>
    <property type="project" value="UniProtKB-EC"/>
</dbReference>
<accession>A0ABV9QNP1</accession>
<dbReference type="Pfam" id="PF01336">
    <property type="entry name" value="tRNA_anti-codon"/>
    <property type="match status" value="1"/>
</dbReference>
<evidence type="ECO:0000256" key="7">
    <source>
        <dbReference type="ARBA" id="ARBA00022705"/>
    </source>
</evidence>
<dbReference type="Gene3D" id="1.10.10.1600">
    <property type="entry name" value="Bacterial DNA polymerase III alpha subunit, thumb domain"/>
    <property type="match status" value="1"/>
</dbReference>
<reference evidence="13" key="1">
    <citation type="journal article" date="2019" name="Int. J. Syst. Evol. Microbiol.">
        <title>The Global Catalogue of Microorganisms (GCM) 10K type strain sequencing project: providing services to taxonomists for standard genome sequencing and annotation.</title>
        <authorList>
            <consortium name="The Broad Institute Genomics Platform"/>
            <consortium name="The Broad Institute Genome Sequencing Center for Infectious Disease"/>
            <person name="Wu L."/>
            <person name="Ma J."/>
        </authorList>
    </citation>
    <scope>NUCLEOTIDE SEQUENCE [LARGE SCALE GENOMIC DNA]</scope>
    <source>
        <strain evidence="13">CCUG 46385</strain>
    </source>
</reference>
<keyword evidence="8" id="KW-0239">DNA-directed DNA polymerase</keyword>
<comment type="function">
    <text evidence="9">DNA polymerase III is a complex, multichain enzyme responsible for most of the replicative synthesis in bacteria. This DNA polymerase also exhibits 3' to 5' exonuclease activity. The alpha chain is the DNA polymerase.</text>
</comment>
<evidence type="ECO:0000256" key="6">
    <source>
        <dbReference type="ARBA" id="ARBA00022695"/>
    </source>
</evidence>
<proteinExistence type="inferred from homology"/>
<dbReference type="InterPro" id="IPR040982">
    <property type="entry name" value="DNA_pol3_finger"/>
</dbReference>
<evidence type="ECO:0000256" key="9">
    <source>
        <dbReference type="ARBA" id="ARBA00025611"/>
    </source>
</evidence>
<keyword evidence="5 12" id="KW-0808">Transferase</keyword>
<dbReference type="RefSeq" id="WP_379787836.1">
    <property type="nucleotide sequence ID" value="NZ_JBHSHL010000014.1"/>
</dbReference>